<dbReference type="PaxDb" id="65489-OBART07G08830.1"/>
<reference evidence="1" key="2">
    <citation type="submission" date="2015-03" db="UniProtKB">
        <authorList>
            <consortium name="EnsemblPlants"/>
        </authorList>
    </citation>
    <scope>IDENTIFICATION</scope>
</reference>
<evidence type="ECO:0000313" key="2">
    <source>
        <dbReference type="Proteomes" id="UP000026960"/>
    </source>
</evidence>
<accession>A0A0D3GP57</accession>
<dbReference type="HOGENOM" id="CLU_2403139_0_0_1"/>
<dbReference type="EnsemblPlants" id="OBART07G08830.1">
    <property type="protein sequence ID" value="OBART07G08830.1"/>
    <property type="gene ID" value="OBART07G08830"/>
</dbReference>
<proteinExistence type="predicted"/>
<dbReference type="Gramene" id="OBART07G08860.1">
    <property type="protein sequence ID" value="OBART07G08860.1"/>
    <property type="gene ID" value="OBART07G08860"/>
</dbReference>
<keyword evidence="2" id="KW-1185">Reference proteome</keyword>
<dbReference type="AlphaFoldDB" id="A0A0D3GP57"/>
<sequence length="93" mass="9810">MEEVQMDFGEARQATAWGDGCSGRHQATVLAAAWGGTSAGGVRLRRGYHTCGGSVERRQVAARGRGTRLQRVSASTAGCSVSCFKRRGGYCGQ</sequence>
<organism evidence="1">
    <name type="scientific">Oryza barthii</name>
    <dbReference type="NCBI Taxonomy" id="65489"/>
    <lineage>
        <taxon>Eukaryota</taxon>
        <taxon>Viridiplantae</taxon>
        <taxon>Streptophyta</taxon>
        <taxon>Embryophyta</taxon>
        <taxon>Tracheophyta</taxon>
        <taxon>Spermatophyta</taxon>
        <taxon>Magnoliopsida</taxon>
        <taxon>Liliopsida</taxon>
        <taxon>Poales</taxon>
        <taxon>Poaceae</taxon>
        <taxon>BOP clade</taxon>
        <taxon>Oryzoideae</taxon>
        <taxon>Oryzeae</taxon>
        <taxon>Oryzinae</taxon>
        <taxon>Oryza</taxon>
    </lineage>
</organism>
<reference evidence="1" key="1">
    <citation type="journal article" date="2009" name="Rice">
        <title>De Novo Next Generation Sequencing of Plant Genomes.</title>
        <authorList>
            <person name="Rounsley S."/>
            <person name="Marri P.R."/>
            <person name="Yu Y."/>
            <person name="He R."/>
            <person name="Sisneros N."/>
            <person name="Goicoechea J.L."/>
            <person name="Lee S.J."/>
            <person name="Angelova A."/>
            <person name="Kudrna D."/>
            <person name="Luo M."/>
            <person name="Affourtit J."/>
            <person name="Desany B."/>
            <person name="Knight J."/>
            <person name="Niazi F."/>
            <person name="Egholm M."/>
            <person name="Wing R.A."/>
        </authorList>
    </citation>
    <scope>NUCLEOTIDE SEQUENCE [LARGE SCALE GENOMIC DNA]</scope>
    <source>
        <strain evidence="1">IRGC 105608</strain>
    </source>
</reference>
<dbReference type="Proteomes" id="UP000026960">
    <property type="component" value="Chromosome 7"/>
</dbReference>
<protein>
    <submittedName>
        <fullName evidence="1">Uncharacterized protein</fullName>
    </submittedName>
</protein>
<name>A0A0D3GP57_9ORYZ</name>
<evidence type="ECO:0000313" key="1">
    <source>
        <dbReference type="EnsemblPlants" id="OBART07G08830.1"/>
    </source>
</evidence>
<dbReference type="EnsemblPlants" id="OBART07G08860.1">
    <property type="protein sequence ID" value="OBART07G08860.1"/>
    <property type="gene ID" value="OBART07G08860"/>
</dbReference>
<dbReference type="Gramene" id="OBART07G08830.1">
    <property type="protein sequence ID" value="OBART07G08830.1"/>
    <property type="gene ID" value="OBART07G08830"/>
</dbReference>